<dbReference type="EMBL" id="CADEBD010000288">
    <property type="protein sequence ID" value="CAB3231115.1"/>
    <property type="molecule type" value="Genomic_DNA"/>
</dbReference>
<evidence type="ECO:0000313" key="8">
    <source>
        <dbReference type="Proteomes" id="UP000494106"/>
    </source>
</evidence>
<dbReference type="Proteomes" id="UP000494106">
    <property type="component" value="Unassembled WGS sequence"/>
</dbReference>
<dbReference type="GO" id="GO:0019254">
    <property type="term" value="P:carnitine metabolic process, CoA-linked"/>
    <property type="evidence" value="ECO:0007669"/>
    <property type="project" value="TreeGrafter"/>
</dbReference>
<dbReference type="InterPro" id="IPR000542">
    <property type="entry name" value="Carn_acyl_trans"/>
</dbReference>
<evidence type="ECO:0000256" key="1">
    <source>
        <dbReference type="ARBA" id="ARBA00005232"/>
    </source>
</evidence>
<dbReference type="Gene3D" id="3.30.559.70">
    <property type="entry name" value="Choline/Carnitine o-acyltransferase, domain 2"/>
    <property type="match status" value="1"/>
</dbReference>
<comment type="similarity">
    <text evidence="1">Belongs to the carnitine/choline acetyltransferase family.</text>
</comment>
<gene>
    <name evidence="7" type="ORF">APLA_LOCUS12397</name>
    <name evidence="6" type="ORF">APLA_LOCUS4964</name>
</gene>
<feature type="active site" description="Proton acceptor" evidence="4">
    <location>
        <position position="362"/>
    </location>
</feature>
<keyword evidence="3" id="KW-0012">Acyltransferase</keyword>
<dbReference type="FunFam" id="3.30.559.70:FF:000010">
    <property type="entry name" value="Carnitine O-Acetyl-Transferase, isoform B"/>
    <property type="match status" value="1"/>
</dbReference>
<keyword evidence="2" id="KW-0808">Transferase</keyword>
<evidence type="ECO:0000259" key="5">
    <source>
        <dbReference type="Pfam" id="PF00755"/>
    </source>
</evidence>
<dbReference type="Gene3D" id="3.30.559.10">
    <property type="entry name" value="Chloramphenicol acetyltransferase-like domain"/>
    <property type="match status" value="1"/>
</dbReference>
<comment type="caution">
    <text evidence="7">The sequence shown here is derived from an EMBL/GenBank/DDBJ whole genome shotgun (WGS) entry which is preliminary data.</text>
</comment>
<evidence type="ECO:0000313" key="6">
    <source>
        <dbReference type="EMBL" id="CAB3231115.1"/>
    </source>
</evidence>
<dbReference type="PROSITE" id="PS00439">
    <property type="entry name" value="ACYLTRANSF_C_1"/>
    <property type="match status" value="1"/>
</dbReference>
<dbReference type="AlphaFoldDB" id="A0A8S1AWZ5"/>
<name>A0A8S1AWZ5_ARCPL</name>
<dbReference type="Pfam" id="PF00755">
    <property type="entry name" value="Carn_acyltransf"/>
    <property type="match status" value="1"/>
</dbReference>
<dbReference type="GO" id="GO:0005777">
    <property type="term" value="C:peroxisome"/>
    <property type="evidence" value="ECO:0007669"/>
    <property type="project" value="TreeGrafter"/>
</dbReference>
<evidence type="ECO:0000256" key="2">
    <source>
        <dbReference type="ARBA" id="ARBA00022679"/>
    </source>
</evidence>
<accession>A0A8S1AWZ5</accession>
<dbReference type="EMBL" id="CADEBC010000540">
    <property type="protein sequence ID" value="CAB3249928.1"/>
    <property type="molecule type" value="Genomic_DNA"/>
</dbReference>
<dbReference type="SUPFAM" id="SSF52777">
    <property type="entry name" value="CoA-dependent acyltransferases"/>
    <property type="match status" value="2"/>
</dbReference>
<sequence>MLCSAKVQRTSELDRKENMLRMVQNVRATRGFYLEPYVTSLQAYANYTNASKSPVNLPKLPVPKLKDTLERYLVSVKPFLNLKQYNKTTLLVKDFEQGLGSQLQALLEKRAAERDNWLEEWWLAAAYLEYRDPLPVYSSPGLLLPYGSVKKASQQLEFAAKVLLGTLEYKAKINSNQFPQDMMGKNPLDMDQYKKIFGTCRIPFEKRDKLVYHSNSRHIIVLHNNHIFRVDLWGEDNVQLNEKQIIEQLIFVMDNSQLHNEYGVGILTSEHRDNWAKSYQIIMKDSTNQEHMKDIHESLVALCLDAPCGYLASETDDYLRSRGGAQTIHGGGSQSNGGNRWFDKTIQFIVGAEGLAGMCYEHSPADGQPIAFLTDFLVDYINKHQDTSPPSKSPIKPKYLAIKVTSELEPFIREAEQNLNTLANNLFLHCFKFTKYGKKFIKSQKLSPDSYIQMAVQYAFYRLHREPGAHYESASTRMYKGGRTETIRSCSTESVAFARSMLDSSKTAKERIDALKTAVSGHKNYTIQALQGKGVDRHLLGLKLIALENGLEIHDLYKDISYKKSTHMRISTSQVAFKSEAFMCYGPLVNDGYATCYNPRNDNIIFGISTFKDDPDTALFGYKEALEKSLEDMQNLFVQNTPSKL</sequence>
<organism evidence="7 8">
    <name type="scientific">Arctia plantaginis</name>
    <name type="common">Wood tiger moth</name>
    <name type="synonym">Phalaena plantaginis</name>
    <dbReference type="NCBI Taxonomy" id="874455"/>
    <lineage>
        <taxon>Eukaryota</taxon>
        <taxon>Metazoa</taxon>
        <taxon>Ecdysozoa</taxon>
        <taxon>Arthropoda</taxon>
        <taxon>Hexapoda</taxon>
        <taxon>Insecta</taxon>
        <taxon>Pterygota</taxon>
        <taxon>Neoptera</taxon>
        <taxon>Endopterygota</taxon>
        <taxon>Lepidoptera</taxon>
        <taxon>Glossata</taxon>
        <taxon>Ditrysia</taxon>
        <taxon>Noctuoidea</taxon>
        <taxon>Erebidae</taxon>
        <taxon>Arctiinae</taxon>
        <taxon>Arctia</taxon>
    </lineage>
</organism>
<keyword evidence="8" id="KW-1185">Reference proteome</keyword>
<dbReference type="InterPro" id="IPR042231">
    <property type="entry name" value="Cho/carn_acyl_trans_2"/>
</dbReference>
<dbReference type="InterPro" id="IPR039551">
    <property type="entry name" value="Cho/carn_acyl_trans"/>
</dbReference>
<evidence type="ECO:0000313" key="7">
    <source>
        <dbReference type="EMBL" id="CAB3249928.1"/>
    </source>
</evidence>
<evidence type="ECO:0000256" key="4">
    <source>
        <dbReference type="PIRSR" id="PIRSR600542-1"/>
    </source>
</evidence>
<evidence type="ECO:0000313" key="9">
    <source>
        <dbReference type="Proteomes" id="UP000494256"/>
    </source>
</evidence>
<dbReference type="PANTHER" id="PTHR22589">
    <property type="entry name" value="CARNITINE O-ACYLTRANSFERASE"/>
    <property type="match status" value="1"/>
</dbReference>
<protein>
    <recommendedName>
        <fullName evidence="5">Choline/carnitine acyltransferase domain-containing protein</fullName>
    </recommendedName>
</protein>
<dbReference type="OrthoDB" id="240216at2759"/>
<dbReference type="GO" id="GO:0004092">
    <property type="term" value="F:carnitine O-acetyltransferase activity"/>
    <property type="evidence" value="ECO:0007669"/>
    <property type="project" value="TreeGrafter"/>
</dbReference>
<reference evidence="8 9" key="1">
    <citation type="submission" date="2020-04" db="EMBL/GenBank/DDBJ databases">
        <authorList>
            <person name="Wallbank WR R."/>
            <person name="Pardo Diaz C."/>
            <person name="Kozak K."/>
            <person name="Martin S."/>
            <person name="Jiggins C."/>
            <person name="Moest M."/>
            <person name="Warren A I."/>
            <person name="Byers J.R.P. K."/>
            <person name="Montejo-Kovacevich G."/>
            <person name="Yen C E."/>
        </authorList>
    </citation>
    <scope>NUCLEOTIDE SEQUENCE [LARGE SCALE GENOMIC DNA]</scope>
</reference>
<dbReference type="PANTHER" id="PTHR22589:SF103">
    <property type="entry name" value="CARNITINE O-ACETYL-TRANSFERASE, ISOFORM A-RELATED"/>
    <property type="match status" value="1"/>
</dbReference>
<evidence type="ECO:0000256" key="3">
    <source>
        <dbReference type="ARBA" id="ARBA00023315"/>
    </source>
</evidence>
<feature type="domain" description="Choline/carnitine acyltransferase" evidence="5">
    <location>
        <begin position="60"/>
        <end position="627"/>
    </location>
</feature>
<dbReference type="Proteomes" id="UP000494256">
    <property type="component" value="Unassembled WGS sequence"/>
</dbReference>
<proteinExistence type="inferred from homology"/>
<dbReference type="InterPro" id="IPR023213">
    <property type="entry name" value="CAT-like_dom_sf"/>
</dbReference>